<evidence type="ECO:0000256" key="1">
    <source>
        <dbReference type="SAM" id="MobiDB-lite"/>
    </source>
</evidence>
<evidence type="ECO:0000313" key="3">
    <source>
        <dbReference type="Proteomes" id="UP000823674"/>
    </source>
</evidence>
<keyword evidence="3" id="KW-1185">Reference proteome</keyword>
<gene>
    <name evidence="2" type="primary">A05g502780.1_BraROA</name>
    <name evidence="2" type="ORF">IGI04_018679</name>
</gene>
<dbReference type="Proteomes" id="UP000823674">
    <property type="component" value="Chromosome A05"/>
</dbReference>
<sequence length="507" mass="58331">MCRSPSTDLPGSWTRLRVAILSNSLTKPRFYHHTVLKYLLAMSSHQFIPSIPKHVFPLDHADQTVHTIPPDHPDRTAHAVHRIDPQTSVSELSLEPRPRDRIDRPMSLLSQPIQHSKTDSQARINLGGEESKDVHIFSLGALLVSTACPEGCPDVLASGPSSGIKATYSDYLYLLTFCVENFQVKMFGLLKRSSNEYSQHQAISRSSCQNSLNVFDEFVTVHERLTIRRPHKMPNRRCKEQFKSSKGEADQKRRFFQFDVQEFCDNFENEMMNVLKEVSKIHKKSTFTRAPVAEPSIFISETSKCKSENNLEDLKDFSDSIPIFDEYDEKLMERLMICEDNCDIPFPEPDFMFDKEHIAELTFLQPEHPSSLVLFSQDFEEKPFDYPHQGPLLGTRRAMDVDLYPIFDEEDDHLDELGATFDEKALSITPIIMENRLCFDPSTTPTPLSKEHCKELCIISSVHDMFDKVSSNERKRSGLDHLEKSIELDLRQLVFCSRKLFDSFVFK</sequence>
<reference evidence="2 3" key="1">
    <citation type="submission" date="2021-03" db="EMBL/GenBank/DDBJ databases">
        <authorList>
            <person name="King G.J."/>
            <person name="Bancroft I."/>
            <person name="Baten A."/>
            <person name="Bloomfield J."/>
            <person name="Borpatragohain P."/>
            <person name="He Z."/>
            <person name="Irish N."/>
            <person name="Irwin J."/>
            <person name="Liu K."/>
            <person name="Mauleon R.P."/>
            <person name="Moore J."/>
            <person name="Morris R."/>
            <person name="Ostergaard L."/>
            <person name="Wang B."/>
            <person name="Wells R."/>
        </authorList>
    </citation>
    <scope>NUCLEOTIDE SEQUENCE [LARGE SCALE GENOMIC DNA]</scope>
    <source>
        <strain evidence="2">R-o-18</strain>
        <tissue evidence="2">Leaf</tissue>
    </source>
</reference>
<organism evidence="2 3">
    <name type="scientific">Brassica rapa subsp. trilocularis</name>
    <dbReference type="NCBI Taxonomy" id="1813537"/>
    <lineage>
        <taxon>Eukaryota</taxon>
        <taxon>Viridiplantae</taxon>
        <taxon>Streptophyta</taxon>
        <taxon>Embryophyta</taxon>
        <taxon>Tracheophyta</taxon>
        <taxon>Spermatophyta</taxon>
        <taxon>Magnoliopsida</taxon>
        <taxon>eudicotyledons</taxon>
        <taxon>Gunneridae</taxon>
        <taxon>Pentapetalae</taxon>
        <taxon>rosids</taxon>
        <taxon>malvids</taxon>
        <taxon>Brassicales</taxon>
        <taxon>Brassicaceae</taxon>
        <taxon>Brassiceae</taxon>
        <taxon>Brassica</taxon>
    </lineage>
</organism>
<dbReference type="EMBL" id="JADBGQ010000005">
    <property type="protein sequence ID" value="KAG5396865.1"/>
    <property type="molecule type" value="Genomic_DNA"/>
</dbReference>
<proteinExistence type="predicted"/>
<accession>A0ABQ7MG43</accession>
<feature type="compositionally biased region" description="Basic and acidic residues" evidence="1">
    <location>
        <begin position="94"/>
        <end position="104"/>
    </location>
</feature>
<feature type="compositionally biased region" description="Polar residues" evidence="1">
    <location>
        <begin position="108"/>
        <end position="120"/>
    </location>
</feature>
<feature type="region of interest" description="Disordered" evidence="1">
    <location>
        <begin position="73"/>
        <end position="120"/>
    </location>
</feature>
<feature type="compositionally biased region" description="Basic and acidic residues" evidence="1">
    <location>
        <begin position="73"/>
        <end position="84"/>
    </location>
</feature>
<protein>
    <submittedName>
        <fullName evidence="2">Uncharacterized protein</fullName>
    </submittedName>
</protein>
<evidence type="ECO:0000313" key="2">
    <source>
        <dbReference type="EMBL" id="KAG5396865.1"/>
    </source>
</evidence>
<comment type="caution">
    <text evidence="2">The sequence shown here is derived from an EMBL/GenBank/DDBJ whole genome shotgun (WGS) entry which is preliminary data.</text>
</comment>
<name>A0ABQ7MG43_BRACM</name>